<dbReference type="EMBL" id="JAGXEW010000023">
    <property type="protein sequence ID" value="KAK1158912.1"/>
    <property type="molecule type" value="Genomic_DNA"/>
</dbReference>
<dbReference type="SUPFAM" id="SSF52540">
    <property type="entry name" value="P-loop containing nucleoside triphosphate hydrolases"/>
    <property type="match status" value="2"/>
</dbReference>
<feature type="domain" description="Helicase ATP-binding" evidence="4">
    <location>
        <begin position="18"/>
        <end position="185"/>
    </location>
</feature>
<evidence type="ECO:0000256" key="1">
    <source>
        <dbReference type="ARBA" id="ARBA00022801"/>
    </source>
</evidence>
<feature type="domain" description="Helicase C-terminal" evidence="5">
    <location>
        <begin position="376"/>
        <end position="534"/>
    </location>
</feature>
<dbReference type="InterPro" id="IPR038718">
    <property type="entry name" value="SNF2-like_sf"/>
</dbReference>
<dbReference type="CDD" id="cd18793">
    <property type="entry name" value="SF2_C_SNF"/>
    <property type="match status" value="1"/>
</dbReference>
<evidence type="ECO:0000259" key="4">
    <source>
        <dbReference type="PROSITE" id="PS51192"/>
    </source>
</evidence>
<comment type="caution">
    <text evidence="6">The sequence shown here is derived from an EMBL/GenBank/DDBJ whole genome shotgun (WGS) entry which is preliminary data.</text>
</comment>
<dbReference type="InterPro" id="IPR050496">
    <property type="entry name" value="SNF2_RAD54_helicase_repair"/>
</dbReference>
<accession>A0AAD8G0T8</accession>
<gene>
    <name evidence="6" type="primary">ercc6l</name>
    <name evidence="6" type="ORF">AOXY_G22718</name>
</gene>
<dbReference type="AlphaFoldDB" id="A0AAD8G0T8"/>
<organism evidence="6 7">
    <name type="scientific">Acipenser oxyrinchus oxyrinchus</name>
    <dbReference type="NCBI Taxonomy" id="40147"/>
    <lineage>
        <taxon>Eukaryota</taxon>
        <taxon>Metazoa</taxon>
        <taxon>Chordata</taxon>
        <taxon>Craniata</taxon>
        <taxon>Vertebrata</taxon>
        <taxon>Euteleostomi</taxon>
        <taxon>Actinopterygii</taxon>
        <taxon>Chondrostei</taxon>
        <taxon>Acipenseriformes</taxon>
        <taxon>Acipenseridae</taxon>
        <taxon>Acipenser</taxon>
    </lineage>
</organism>
<dbReference type="GO" id="GO:0016787">
    <property type="term" value="F:hydrolase activity"/>
    <property type="evidence" value="ECO:0007669"/>
    <property type="project" value="UniProtKB-KW"/>
</dbReference>
<dbReference type="Pfam" id="PF00271">
    <property type="entry name" value="Helicase_C"/>
    <property type="match status" value="1"/>
</dbReference>
<dbReference type="InterPro" id="IPR001650">
    <property type="entry name" value="Helicase_C-like"/>
</dbReference>
<feature type="region of interest" description="Disordered" evidence="3">
    <location>
        <begin position="737"/>
        <end position="791"/>
    </location>
</feature>
<feature type="region of interest" description="Disordered" evidence="3">
    <location>
        <begin position="628"/>
        <end position="690"/>
    </location>
</feature>
<dbReference type="PANTHER" id="PTHR45629">
    <property type="entry name" value="SNF2/RAD54 FAMILY MEMBER"/>
    <property type="match status" value="1"/>
</dbReference>
<dbReference type="PROSITE" id="PS51194">
    <property type="entry name" value="HELICASE_CTER"/>
    <property type="match status" value="1"/>
</dbReference>
<protein>
    <submittedName>
        <fullName evidence="6">DNA excision repair protein ERCC-6-like</fullName>
    </submittedName>
</protein>
<dbReference type="InterPro" id="IPR049730">
    <property type="entry name" value="SNF2/RAD54-like_C"/>
</dbReference>
<dbReference type="Proteomes" id="UP001230051">
    <property type="component" value="Unassembled WGS sequence"/>
</dbReference>
<evidence type="ECO:0000259" key="5">
    <source>
        <dbReference type="PROSITE" id="PS51194"/>
    </source>
</evidence>
<dbReference type="PROSITE" id="PS51192">
    <property type="entry name" value="HELICASE_ATP_BIND_1"/>
    <property type="match status" value="1"/>
</dbReference>
<dbReference type="Pfam" id="PF00176">
    <property type="entry name" value="SNF2-rel_dom"/>
    <property type="match status" value="1"/>
</dbReference>
<dbReference type="Gene3D" id="3.40.50.10810">
    <property type="entry name" value="Tandem AAA-ATPase domain"/>
    <property type="match status" value="1"/>
</dbReference>
<evidence type="ECO:0000256" key="3">
    <source>
        <dbReference type="SAM" id="MobiDB-lite"/>
    </source>
</evidence>
<feature type="compositionally biased region" description="Basic and acidic residues" evidence="3">
    <location>
        <begin position="767"/>
        <end position="781"/>
    </location>
</feature>
<keyword evidence="2" id="KW-0067">ATP-binding</keyword>
<dbReference type="GO" id="GO:0015616">
    <property type="term" value="F:DNA translocase activity"/>
    <property type="evidence" value="ECO:0007669"/>
    <property type="project" value="TreeGrafter"/>
</dbReference>
<dbReference type="InterPro" id="IPR000330">
    <property type="entry name" value="SNF2_N"/>
</dbReference>
<dbReference type="SMART" id="SM00487">
    <property type="entry name" value="DEXDc"/>
    <property type="match status" value="1"/>
</dbReference>
<keyword evidence="7" id="KW-1185">Reference proteome</keyword>
<dbReference type="InterPro" id="IPR014001">
    <property type="entry name" value="Helicase_ATP-bd"/>
</dbReference>
<dbReference type="PANTHER" id="PTHR45629:SF7">
    <property type="entry name" value="DNA EXCISION REPAIR PROTEIN ERCC-6-RELATED"/>
    <property type="match status" value="1"/>
</dbReference>
<name>A0AAD8G0T8_ACIOX</name>
<evidence type="ECO:0000313" key="6">
    <source>
        <dbReference type="EMBL" id="KAK1158912.1"/>
    </source>
</evidence>
<feature type="non-terminal residue" evidence="6">
    <location>
        <position position="791"/>
    </location>
</feature>
<feature type="region of interest" description="Disordered" evidence="3">
    <location>
        <begin position="239"/>
        <end position="262"/>
    </location>
</feature>
<dbReference type="GO" id="GO:0004386">
    <property type="term" value="F:helicase activity"/>
    <property type="evidence" value="ECO:0007669"/>
    <property type="project" value="UniProtKB-KW"/>
</dbReference>
<keyword evidence="2" id="KW-0347">Helicase</keyword>
<evidence type="ECO:0000313" key="7">
    <source>
        <dbReference type="Proteomes" id="UP001230051"/>
    </source>
</evidence>
<keyword evidence="2" id="KW-0547">Nucleotide-binding</keyword>
<dbReference type="SMART" id="SM00490">
    <property type="entry name" value="HELICc"/>
    <property type="match status" value="1"/>
</dbReference>
<reference evidence="6" key="1">
    <citation type="submission" date="2022-02" db="EMBL/GenBank/DDBJ databases">
        <title>Atlantic sturgeon de novo genome assembly.</title>
        <authorList>
            <person name="Stock M."/>
            <person name="Klopp C."/>
            <person name="Guiguen Y."/>
            <person name="Cabau C."/>
            <person name="Parinello H."/>
            <person name="Santidrian Yebra-Pimentel E."/>
            <person name="Kuhl H."/>
            <person name="Dirks R.P."/>
            <person name="Guessner J."/>
            <person name="Wuertz S."/>
            <person name="Du K."/>
            <person name="Schartl M."/>
        </authorList>
    </citation>
    <scope>NUCLEOTIDE SEQUENCE</scope>
    <source>
        <strain evidence="6">STURGEONOMICS-FGT-2020</strain>
        <tissue evidence="6">Whole blood</tissue>
    </source>
</reference>
<proteinExistence type="predicted"/>
<dbReference type="FunFam" id="3.40.50.10810:FF:000094">
    <property type="entry name" value="DNA excision repair protein ERCC-6"/>
    <property type="match status" value="1"/>
</dbReference>
<sequence length="791" mass="90817">MYDHLYEYQKQGLAFLYSLHQSEKKGGILADDMGLGKTVQIVTFLSGMLEMGLIKSVLLVMPCSLLGNWITEFKTWTPGIRFKVFHHSERNPDKNLKDVQTIGDVLITSYETLAQNWQKFSKHDETAFTWDMVIFDEAHKIKTPSTKSFKAACLIPAHTRILLTGTPVQNNLKEMWALFNVACQETLLGTYRTFKKLYEYPILKAREKNASRYMKSLGLKMSESLTEMITPYYLRRTKEEVQKNRHDSDHRNERHPENKENHDPKVAVEMPQFTRKNDFVIWLHLSPLQEILYEKLIYSDKVKECLETSRSPLSDLNTSKKICDHPRLLSAQVYRELFHLDKSGIDCWYGDEDMWGADVSQQSSETLIQESGKLSFLISLLEKLREEGNRTLVFSQSRKMLDIIENILDDRGFKVIRVDGTVSHLAQRERRITKFKKNRDYSVFLLTTQVGGLGLNLTAANRVVIFDPCWNPATDDQAVDRVYRIGQKAAVVIYRLITCGTVEEKIYRRQVFKNSLIRQATGDEKNPVRYFNNQELKELFILEDTQSSSTQIQLQKMHAAQRQTDKELDAHIAYLHSLKIFGISDHNLLFSEAQEDENETEAAQNDIRLKVEKAQGMIEAESQVVRHHGMHEADMKLSKPQKKSSKNTWDERDTGMSFPEVLGLSKGSSEMKDDSYNASEENSHLTEEAEGECLEGVALQNNSNALLEKEATKPTWNERDTDMSSPEVLGLSKRISEMEDDSYNASEENSQLTEEAERECLQGVALPEKEATKPTWKERDTGMSSPEVLGL</sequence>
<feature type="compositionally biased region" description="Basic and acidic residues" evidence="3">
    <location>
        <begin position="669"/>
        <end position="687"/>
    </location>
</feature>
<evidence type="ECO:0000256" key="2">
    <source>
        <dbReference type="ARBA" id="ARBA00022806"/>
    </source>
</evidence>
<keyword evidence="1" id="KW-0378">Hydrolase</keyword>
<dbReference type="InterPro" id="IPR027417">
    <property type="entry name" value="P-loop_NTPase"/>
</dbReference>
<feature type="compositionally biased region" description="Polar residues" evidence="3">
    <location>
        <begin position="743"/>
        <end position="753"/>
    </location>
</feature>
<dbReference type="Gene3D" id="3.40.50.300">
    <property type="entry name" value="P-loop containing nucleotide triphosphate hydrolases"/>
    <property type="match status" value="1"/>
</dbReference>
<dbReference type="GO" id="GO:0005524">
    <property type="term" value="F:ATP binding"/>
    <property type="evidence" value="ECO:0007669"/>
    <property type="project" value="InterPro"/>
</dbReference>